<dbReference type="InterPro" id="IPR012132">
    <property type="entry name" value="GMC_OxRdtase"/>
</dbReference>
<dbReference type="EMBL" id="JBHUCO010000015">
    <property type="protein sequence ID" value="MFD1518791.1"/>
    <property type="molecule type" value="Genomic_DNA"/>
</dbReference>
<dbReference type="Pfam" id="PF00732">
    <property type="entry name" value="GMC_oxred_N"/>
    <property type="match status" value="1"/>
</dbReference>
<comment type="caution">
    <text evidence="8">The sequence shown here is derived from an EMBL/GenBank/DDBJ whole genome shotgun (WGS) entry which is preliminary data.</text>
</comment>
<evidence type="ECO:0000256" key="2">
    <source>
        <dbReference type="ARBA" id="ARBA00010790"/>
    </source>
</evidence>
<accession>A0ABW4ET17</accession>
<dbReference type="Gene3D" id="3.50.50.60">
    <property type="entry name" value="FAD/NAD(P)-binding domain"/>
    <property type="match status" value="1"/>
</dbReference>
<sequence length="506" mass="53498">MSVYDYIVVGAGSAGCVVAARLSEDPSVRVLLLEAGRAEGADPQAMVDPHLWPKLLGTDVDWSHTTVPQEALGGATMQVSHGRILGGSGSINASIFVRAHRANFDAWVAAGATGWDHDTLLPYFKRSEQASGRDPRYRGMDGPLVVTSLPRPSALIADAFDAALAAGFPKSHDINGSTPDGASWHDTAVVDGKRRGVVDAYLLPALFRPNLTVVTEALARCLVVEDGRCCGVQYTVHGRAVEDVASTEVVLTAGAIGSPHLLLASGIGPPDHLAEVGLDVVAPAPGVGQNLHDHVMSSVVYQGSEAALPFVRSGRLDQFSVRWRSDAEAPEPDLQLVAVDSSFHSAAVAAPVDAYSIVFALLTPASRGTVRLTGADITTPPLIDPNYLADPRDRSRMITGLRLARAIGSRSLLRAWHDGEALPGPDIQDDDACMDYLRRSTMSYFHPAGTCRMGTDPEAVVDPTLRVVGVDGLRIADASVMPSPISANNNATVVAIAERAVDLIRR</sequence>
<dbReference type="PANTHER" id="PTHR11552:SF147">
    <property type="entry name" value="CHOLINE DEHYDROGENASE, MITOCHONDRIAL"/>
    <property type="match status" value="1"/>
</dbReference>
<evidence type="ECO:0000256" key="1">
    <source>
        <dbReference type="ARBA" id="ARBA00001974"/>
    </source>
</evidence>
<dbReference type="Gene3D" id="3.30.560.10">
    <property type="entry name" value="Glucose Oxidase, domain 3"/>
    <property type="match status" value="1"/>
</dbReference>
<dbReference type="PROSITE" id="PS00624">
    <property type="entry name" value="GMC_OXRED_2"/>
    <property type="match status" value="1"/>
</dbReference>
<feature type="domain" description="Glucose-methanol-choline oxidoreductase N-terminal" evidence="7">
    <location>
        <begin position="254"/>
        <end position="268"/>
    </location>
</feature>
<feature type="domain" description="Glucose-methanol-choline oxidoreductase N-terminal" evidence="6">
    <location>
        <begin position="82"/>
        <end position="105"/>
    </location>
</feature>
<dbReference type="Proteomes" id="UP001597114">
    <property type="component" value="Unassembled WGS sequence"/>
</dbReference>
<comment type="similarity">
    <text evidence="2 5">Belongs to the GMC oxidoreductase family.</text>
</comment>
<keyword evidence="9" id="KW-1185">Reference proteome</keyword>
<dbReference type="RefSeq" id="WP_344717976.1">
    <property type="nucleotide sequence ID" value="NZ_BAAAUS010000001.1"/>
</dbReference>
<evidence type="ECO:0000313" key="9">
    <source>
        <dbReference type="Proteomes" id="UP001597114"/>
    </source>
</evidence>
<dbReference type="Pfam" id="PF05199">
    <property type="entry name" value="GMC_oxred_C"/>
    <property type="match status" value="1"/>
</dbReference>
<evidence type="ECO:0000256" key="4">
    <source>
        <dbReference type="ARBA" id="ARBA00022827"/>
    </source>
</evidence>
<dbReference type="PIRSF" id="PIRSF000137">
    <property type="entry name" value="Alcohol_oxidase"/>
    <property type="match status" value="1"/>
</dbReference>
<organism evidence="8 9">
    <name type="scientific">Pseudonocardia yunnanensis</name>
    <dbReference type="NCBI Taxonomy" id="58107"/>
    <lineage>
        <taxon>Bacteria</taxon>
        <taxon>Bacillati</taxon>
        <taxon>Actinomycetota</taxon>
        <taxon>Actinomycetes</taxon>
        <taxon>Pseudonocardiales</taxon>
        <taxon>Pseudonocardiaceae</taxon>
        <taxon>Pseudonocardia</taxon>
    </lineage>
</organism>
<protein>
    <submittedName>
        <fullName evidence="8">GMC family oxidoreductase</fullName>
    </submittedName>
</protein>
<evidence type="ECO:0000313" key="8">
    <source>
        <dbReference type="EMBL" id="MFD1518791.1"/>
    </source>
</evidence>
<name>A0ABW4ET17_9PSEU</name>
<dbReference type="SUPFAM" id="SSF51905">
    <property type="entry name" value="FAD/NAD(P)-binding domain"/>
    <property type="match status" value="1"/>
</dbReference>
<reference evidence="9" key="1">
    <citation type="journal article" date="2019" name="Int. J. Syst. Evol. Microbiol.">
        <title>The Global Catalogue of Microorganisms (GCM) 10K type strain sequencing project: providing services to taxonomists for standard genome sequencing and annotation.</title>
        <authorList>
            <consortium name="The Broad Institute Genomics Platform"/>
            <consortium name="The Broad Institute Genome Sequencing Center for Infectious Disease"/>
            <person name="Wu L."/>
            <person name="Ma J."/>
        </authorList>
    </citation>
    <scope>NUCLEOTIDE SEQUENCE [LARGE SCALE GENOMIC DNA]</scope>
    <source>
        <strain evidence="9">CCM 7043</strain>
    </source>
</reference>
<evidence type="ECO:0000256" key="3">
    <source>
        <dbReference type="ARBA" id="ARBA00022630"/>
    </source>
</evidence>
<comment type="cofactor">
    <cofactor evidence="1">
        <name>FAD</name>
        <dbReference type="ChEBI" id="CHEBI:57692"/>
    </cofactor>
</comment>
<dbReference type="InterPro" id="IPR000172">
    <property type="entry name" value="GMC_OxRdtase_N"/>
</dbReference>
<dbReference type="InterPro" id="IPR007867">
    <property type="entry name" value="GMC_OxRtase_C"/>
</dbReference>
<keyword evidence="3 5" id="KW-0285">Flavoprotein</keyword>
<dbReference type="SUPFAM" id="SSF54373">
    <property type="entry name" value="FAD-linked reductases, C-terminal domain"/>
    <property type="match status" value="1"/>
</dbReference>
<evidence type="ECO:0000259" key="6">
    <source>
        <dbReference type="PROSITE" id="PS00623"/>
    </source>
</evidence>
<proteinExistence type="inferred from homology"/>
<keyword evidence="4 5" id="KW-0274">FAD</keyword>
<evidence type="ECO:0000259" key="7">
    <source>
        <dbReference type="PROSITE" id="PS00624"/>
    </source>
</evidence>
<dbReference type="PANTHER" id="PTHR11552">
    <property type="entry name" value="GLUCOSE-METHANOL-CHOLINE GMC OXIDOREDUCTASE"/>
    <property type="match status" value="1"/>
</dbReference>
<dbReference type="InterPro" id="IPR036188">
    <property type="entry name" value="FAD/NAD-bd_sf"/>
</dbReference>
<evidence type="ECO:0000256" key="5">
    <source>
        <dbReference type="RuleBase" id="RU003968"/>
    </source>
</evidence>
<gene>
    <name evidence="8" type="ORF">ACFSJD_14945</name>
</gene>
<dbReference type="PROSITE" id="PS00623">
    <property type="entry name" value="GMC_OXRED_1"/>
    <property type="match status" value="1"/>
</dbReference>